<dbReference type="InterPro" id="IPR001611">
    <property type="entry name" value="Leu-rich_rpt"/>
</dbReference>
<dbReference type="InterPro" id="IPR032675">
    <property type="entry name" value="LRR_dom_sf"/>
</dbReference>
<dbReference type="SUPFAM" id="SSF52075">
    <property type="entry name" value="Outer arm dynein light chain 1"/>
    <property type="match status" value="1"/>
</dbReference>
<gene>
    <name evidence="2" type="ORF">HINF_LOCUS21869</name>
    <name evidence="1" type="ORF">HINF_LOCUS57886</name>
</gene>
<sequence length="464" mass="54975">MIENFKLPRTITTSWSDVAQIGRYTWNYPTLFDKYSKYQHNCSYYKRNPNRLVLSYHIITYYLFICTCKQKQFLISICRQCRCSILNIIVLVSKLVQLSTPFNDQMQSDSNQSNCINQTRDNINVMINKNELLETTYEHDQVMIRTYQSQVKYETLKIDNDSEIKDLNFIQTLKVKKLELKWQYMHILNFQNNIIKELHINSHNLSILKMFQLDNLEILVFVNSDKQQKEAQTLVQEIVKFQQLKIIHLNGWIIDLNLISQMTNLKVLSIIWCGQGNIEVLKTLRQLKELYLDNNYDLDIIPLQYLTTLSILSLNFCSLLNIDILRPLQRLQALYINQNQIIYLYPLIELKQLSILDAEFNIIVDIKAIQQHPKFLNFDLDFQIRFQNQPTAEQLIVANTIKDIDNANICLKQIRQLQNSLKSKLNILREKVIFNFIKQQYNQDQLITQVVSLYKNMNTVSGYQ</sequence>
<evidence type="ECO:0000313" key="2">
    <source>
        <dbReference type="EMBL" id="CAL6009986.1"/>
    </source>
</evidence>
<keyword evidence="3" id="KW-1185">Reference proteome</keyword>
<organism evidence="1">
    <name type="scientific">Hexamita inflata</name>
    <dbReference type="NCBI Taxonomy" id="28002"/>
    <lineage>
        <taxon>Eukaryota</taxon>
        <taxon>Metamonada</taxon>
        <taxon>Diplomonadida</taxon>
        <taxon>Hexamitidae</taxon>
        <taxon>Hexamitinae</taxon>
        <taxon>Hexamita</taxon>
    </lineage>
</organism>
<dbReference type="EMBL" id="CAXDID020000060">
    <property type="protein sequence ID" value="CAL6009986.1"/>
    <property type="molecule type" value="Genomic_DNA"/>
</dbReference>
<proteinExistence type="predicted"/>
<dbReference type="EMBL" id="CATOUU010001068">
    <property type="protein sequence ID" value="CAI9970241.1"/>
    <property type="molecule type" value="Genomic_DNA"/>
</dbReference>
<comment type="caution">
    <text evidence="1">The sequence shown here is derived from an EMBL/GenBank/DDBJ whole genome shotgun (WGS) entry which is preliminary data.</text>
</comment>
<protein>
    <submittedName>
        <fullName evidence="1">Leucine-rich repeat domain-containing protein</fullName>
    </submittedName>
    <submittedName>
        <fullName evidence="2">Leucine-rich_repeat domain-containing protein</fullName>
    </submittedName>
</protein>
<evidence type="ECO:0000313" key="1">
    <source>
        <dbReference type="EMBL" id="CAI9970241.1"/>
    </source>
</evidence>
<dbReference type="AlphaFoldDB" id="A0AA86UZ63"/>
<reference evidence="1" key="1">
    <citation type="submission" date="2023-06" db="EMBL/GenBank/DDBJ databases">
        <authorList>
            <person name="Kurt Z."/>
        </authorList>
    </citation>
    <scope>NUCLEOTIDE SEQUENCE</scope>
</reference>
<name>A0AA86UZ63_9EUKA</name>
<dbReference type="Proteomes" id="UP001642409">
    <property type="component" value="Unassembled WGS sequence"/>
</dbReference>
<evidence type="ECO:0000313" key="3">
    <source>
        <dbReference type="Proteomes" id="UP001642409"/>
    </source>
</evidence>
<reference evidence="2 3" key="2">
    <citation type="submission" date="2024-07" db="EMBL/GenBank/DDBJ databases">
        <authorList>
            <person name="Akdeniz Z."/>
        </authorList>
    </citation>
    <scope>NUCLEOTIDE SEQUENCE [LARGE SCALE GENOMIC DNA]</scope>
</reference>
<dbReference type="Gene3D" id="3.80.10.10">
    <property type="entry name" value="Ribonuclease Inhibitor"/>
    <property type="match status" value="1"/>
</dbReference>
<dbReference type="PROSITE" id="PS51450">
    <property type="entry name" value="LRR"/>
    <property type="match status" value="1"/>
</dbReference>
<accession>A0AA86UZ63</accession>